<comment type="caution">
    <text evidence="1">The sequence shown here is derived from an EMBL/GenBank/DDBJ whole genome shotgun (WGS) entry which is preliminary data.</text>
</comment>
<evidence type="ECO:0000313" key="1">
    <source>
        <dbReference type="EMBL" id="GAH91690.1"/>
    </source>
</evidence>
<dbReference type="AlphaFoldDB" id="X1KDI8"/>
<protein>
    <submittedName>
        <fullName evidence="1">Uncharacterized protein</fullName>
    </submittedName>
</protein>
<sequence length="60" mass="6425">MKTTWIVTGGLVLICTVALVVSDQLIALGALTSLAGWLGGNANGHRDENKTIRKKFELDD</sequence>
<gene>
    <name evidence="1" type="ORF">S06H3_00125</name>
</gene>
<proteinExistence type="predicted"/>
<reference evidence="1" key="1">
    <citation type="journal article" date="2014" name="Front. Microbiol.">
        <title>High frequency of phylogenetically diverse reductive dehalogenase-homologous genes in deep subseafloor sedimentary metagenomes.</title>
        <authorList>
            <person name="Kawai M."/>
            <person name="Futagami T."/>
            <person name="Toyoda A."/>
            <person name="Takaki Y."/>
            <person name="Nishi S."/>
            <person name="Hori S."/>
            <person name="Arai W."/>
            <person name="Tsubouchi T."/>
            <person name="Morono Y."/>
            <person name="Uchiyama I."/>
            <person name="Ito T."/>
            <person name="Fujiyama A."/>
            <person name="Inagaki F."/>
            <person name="Takami H."/>
        </authorList>
    </citation>
    <scope>NUCLEOTIDE SEQUENCE</scope>
    <source>
        <strain evidence="1">Expedition CK06-06</strain>
    </source>
</reference>
<organism evidence="1">
    <name type="scientific">marine sediment metagenome</name>
    <dbReference type="NCBI Taxonomy" id="412755"/>
    <lineage>
        <taxon>unclassified sequences</taxon>
        <taxon>metagenomes</taxon>
        <taxon>ecological metagenomes</taxon>
    </lineage>
</organism>
<dbReference type="EMBL" id="BARV01000018">
    <property type="protein sequence ID" value="GAH91690.1"/>
    <property type="molecule type" value="Genomic_DNA"/>
</dbReference>
<accession>X1KDI8</accession>
<name>X1KDI8_9ZZZZ</name>